<evidence type="ECO:0000313" key="1">
    <source>
        <dbReference type="EMBL" id="MFC3897416.1"/>
    </source>
</evidence>
<comment type="caution">
    <text evidence="1">The sequence shown here is derived from an EMBL/GenBank/DDBJ whole genome shotgun (WGS) entry which is preliminary data.</text>
</comment>
<dbReference type="Proteomes" id="UP001595690">
    <property type="component" value="Unassembled WGS sequence"/>
</dbReference>
<keyword evidence="2" id="KW-1185">Reference proteome</keyword>
<sequence>MAGSATVPPSRAAELGFTDVLAPWPGHEGPFAGDEAVLDTVAADVLPTLS</sequence>
<name>A0ABV8C5R2_9PSEU</name>
<proteinExistence type="predicted"/>
<gene>
    <name evidence="1" type="ORF">ACFOWZ_38570</name>
</gene>
<dbReference type="EMBL" id="JBHRZI010000036">
    <property type="protein sequence ID" value="MFC3897416.1"/>
    <property type="molecule type" value="Genomic_DNA"/>
</dbReference>
<organism evidence="1 2">
    <name type="scientific">Lentzea rhizosphaerae</name>
    <dbReference type="NCBI Taxonomy" id="2041025"/>
    <lineage>
        <taxon>Bacteria</taxon>
        <taxon>Bacillati</taxon>
        <taxon>Actinomycetota</taxon>
        <taxon>Actinomycetes</taxon>
        <taxon>Pseudonocardiales</taxon>
        <taxon>Pseudonocardiaceae</taxon>
        <taxon>Lentzea</taxon>
    </lineage>
</organism>
<evidence type="ECO:0000313" key="2">
    <source>
        <dbReference type="Proteomes" id="UP001595690"/>
    </source>
</evidence>
<protein>
    <submittedName>
        <fullName evidence="1">Uncharacterized protein</fullName>
    </submittedName>
</protein>
<dbReference type="RefSeq" id="WP_382378901.1">
    <property type="nucleotide sequence ID" value="NZ_JBHRZI010000036.1"/>
</dbReference>
<accession>A0ABV8C5R2</accession>
<reference evidence="2" key="1">
    <citation type="journal article" date="2019" name="Int. J. Syst. Evol. Microbiol.">
        <title>The Global Catalogue of Microorganisms (GCM) 10K type strain sequencing project: providing services to taxonomists for standard genome sequencing and annotation.</title>
        <authorList>
            <consortium name="The Broad Institute Genomics Platform"/>
            <consortium name="The Broad Institute Genome Sequencing Center for Infectious Disease"/>
            <person name="Wu L."/>
            <person name="Ma J."/>
        </authorList>
    </citation>
    <scope>NUCLEOTIDE SEQUENCE [LARGE SCALE GENOMIC DNA]</scope>
    <source>
        <strain evidence="2">CGMCC 4.7405</strain>
    </source>
</reference>